<evidence type="ECO:0000256" key="2">
    <source>
        <dbReference type="ARBA" id="ARBA00023242"/>
    </source>
</evidence>
<dbReference type="Proteomes" id="UP001217918">
    <property type="component" value="Unassembled WGS sequence"/>
</dbReference>
<dbReference type="EMBL" id="JAQQPM010000006">
    <property type="protein sequence ID" value="KAK2072189.1"/>
    <property type="molecule type" value="Genomic_DNA"/>
</dbReference>
<feature type="region of interest" description="Disordered" evidence="3">
    <location>
        <begin position="119"/>
        <end position="141"/>
    </location>
</feature>
<dbReference type="AlphaFoldDB" id="A0AAD9I7U3"/>
<feature type="compositionally biased region" description="Basic residues" evidence="3">
    <location>
        <begin position="123"/>
        <end position="141"/>
    </location>
</feature>
<evidence type="ECO:0000313" key="5">
    <source>
        <dbReference type="EMBL" id="KAK2072189.1"/>
    </source>
</evidence>
<accession>A0AAD9I7U3</accession>
<evidence type="ECO:0000256" key="1">
    <source>
        <dbReference type="ARBA" id="ARBA00004604"/>
    </source>
</evidence>
<dbReference type="Pfam" id="PF08698">
    <property type="entry name" value="Fcf2"/>
    <property type="match status" value="1"/>
</dbReference>
<feature type="region of interest" description="Disordered" evidence="3">
    <location>
        <begin position="1"/>
        <end position="29"/>
    </location>
</feature>
<dbReference type="InterPro" id="IPR014810">
    <property type="entry name" value="Fcf2_C"/>
</dbReference>
<sequence length="141" mass="16200">MMTWCNQSVKGSKKIKKEPPTDAGPDWFNLPKTELTDDLKRDLQLIKMRDVIALGKQFFKKDSKRKLVPDYCAVGTLIEGPTDGYNGRLTSKERKRTIVEEVLAAENLSKFKSKYADIQGRKQSGRKGHYKRVIAKRKRRG</sequence>
<organism evidence="5 6">
    <name type="scientific">Phyllachora maydis</name>
    <dbReference type="NCBI Taxonomy" id="1825666"/>
    <lineage>
        <taxon>Eukaryota</taxon>
        <taxon>Fungi</taxon>
        <taxon>Dikarya</taxon>
        <taxon>Ascomycota</taxon>
        <taxon>Pezizomycotina</taxon>
        <taxon>Sordariomycetes</taxon>
        <taxon>Sordariomycetidae</taxon>
        <taxon>Phyllachorales</taxon>
        <taxon>Phyllachoraceae</taxon>
        <taxon>Phyllachora</taxon>
    </lineage>
</organism>
<gene>
    <name evidence="5" type="ORF">P8C59_006560</name>
</gene>
<evidence type="ECO:0000259" key="4">
    <source>
        <dbReference type="Pfam" id="PF08698"/>
    </source>
</evidence>
<comment type="subcellular location">
    <subcellularLocation>
        <location evidence="1">Nucleus</location>
        <location evidence="1">Nucleolus</location>
    </subcellularLocation>
</comment>
<reference evidence="5" key="1">
    <citation type="journal article" date="2023" name="Mol. Plant Microbe Interact.">
        <title>Elucidating the Obligate Nature and Biological Capacity of an Invasive Fungal Corn Pathogen.</title>
        <authorList>
            <person name="MacCready J.S."/>
            <person name="Roggenkamp E.M."/>
            <person name="Gdanetz K."/>
            <person name="Chilvers M.I."/>
        </authorList>
    </citation>
    <scope>NUCLEOTIDE SEQUENCE</scope>
    <source>
        <strain evidence="5">PM02</strain>
    </source>
</reference>
<dbReference type="PANTHER" id="PTHR21686:SF12">
    <property type="entry name" value="DEOXYNUCLEOTIDYLTRANSFERASE TERMINAL-INTERACTING PROTEIN 2"/>
    <property type="match status" value="1"/>
</dbReference>
<dbReference type="PANTHER" id="PTHR21686">
    <property type="entry name" value="DEOXYNUCLEOTIDYLTRANSFERASE TERMINAL-INTERACTING PROTEIN 2"/>
    <property type="match status" value="1"/>
</dbReference>
<keyword evidence="2" id="KW-0539">Nucleus</keyword>
<evidence type="ECO:0000313" key="6">
    <source>
        <dbReference type="Proteomes" id="UP001217918"/>
    </source>
</evidence>
<dbReference type="GO" id="GO:0005730">
    <property type="term" value="C:nucleolus"/>
    <property type="evidence" value="ECO:0007669"/>
    <property type="project" value="UniProtKB-SubCell"/>
</dbReference>
<evidence type="ECO:0000256" key="3">
    <source>
        <dbReference type="SAM" id="MobiDB-lite"/>
    </source>
</evidence>
<comment type="caution">
    <text evidence="5">The sequence shown here is derived from an EMBL/GenBank/DDBJ whole genome shotgun (WGS) entry which is preliminary data.</text>
</comment>
<dbReference type="InterPro" id="IPR039883">
    <property type="entry name" value="Fcf2/DNTTIP2"/>
</dbReference>
<feature type="domain" description="Fcf2 pre-rRNA processing C-terminal" evidence="4">
    <location>
        <begin position="22"/>
        <end position="112"/>
    </location>
</feature>
<feature type="compositionally biased region" description="Polar residues" evidence="3">
    <location>
        <begin position="1"/>
        <end position="10"/>
    </location>
</feature>
<dbReference type="GO" id="GO:0003723">
    <property type="term" value="F:RNA binding"/>
    <property type="evidence" value="ECO:0007669"/>
    <property type="project" value="TreeGrafter"/>
</dbReference>
<protein>
    <recommendedName>
        <fullName evidence="4">Fcf2 pre-rRNA processing C-terminal domain-containing protein</fullName>
    </recommendedName>
</protein>
<name>A0AAD9I7U3_9PEZI</name>
<dbReference type="GO" id="GO:0006396">
    <property type="term" value="P:RNA processing"/>
    <property type="evidence" value="ECO:0007669"/>
    <property type="project" value="TreeGrafter"/>
</dbReference>
<proteinExistence type="predicted"/>
<keyword evidence="6" id="KW-1185">Reference proteome</keyword>